<evidence type="ECO:0000313" key="4">
    <source>
        <dbReference type="EMBL" id="GAA1540492.1"/>
    </source>
</evidence>
<dbReference type="PROSITE" id="PS50006">
    <property type="entry name" value="FHA_DOMAIN"/>
    <property type="match status" value="1"/>
</dbReference>
<gene>
    <name evidence="4" type="ORF">GCM10009762_12590</name>
</gene>
<keyword evidence="5" id="KW-1185">Reference proteome</keyword>
<dbReference type="PANTHER" id="PTHR23308">
    <property type="entry name" value="NUCLEAR INHIBITOR OF PROTEIN PHOSPHATASE-1"/>
    <property type="match status" value="1"/>
</dbReference>
<dbReference type="Pfam" id="PF12401">
    <property type="entry name" value="FhaA_N"/>
    <property type="match status" value="1"/>
</dbReference>
<dbReference type="InterPro" id="IPR022128">
    <property type="entry name" value="FhaA_N"/>
</dbReference>
<organism evidence="4 5">
    <name type="scientific">Dermacoccus barathri</name>
    <dbReference type="NCBI Taxonomy" id="322601"/>
    <lineage>
        <taxon>Bacteria</taxon>
        <taxon>Bacillati</taxon>
        <taxon>Actinomycetota</taxon>
        <taxon>Actinomycetes</taxon>
        <taxon>Micrococcales</taxon>
        <taxon>Dermacoccaceae</taxon>
        <taxon>Dermacoccus</taxon>
    </lineage>
</organism>
<dbReference type="Gene3D" id="2.60.200.20">
    <property type="match status" value="1"/>
</dbReference>
<feature type="region of interest" description="Disordered" evidence="2">
    <location>
        <begin position="130"/>
        <end position="183"/>
    </location>
</feature>
<dbReference type="InterPro" id="IPR042287">
    <property type="entry name" value="FhaA_N_sf"/>
</dbReference>
<feature type="compositionally biased region" description="Basic and acidic residues" evidence="2">
    <location>
        <begin position="269"/>
        <end position="301"/>
    </location>
</feature>
<comment type="caution">
    <text evidence="4">The sequence shown here is derived from an EMBL/GenBank/DDBJ whole genome shotgun (WGS) entry which is preliminary data.</text>
</comment>
<evidence type="ECO:0000259" key="3">
    <source>
        <dbReference type="PROSITE" id="PS50006"/>
    </source>
</evidence>
<dbReference type="EMBL" id="BAAANV010000033">
    <property type="protein sequence ID" value="GAA1540492.1"/>
    <property type="molecule type" value="Genomic_DNA"/>
</dbReference>
<dbReference type="Gene3D" id="3.30.2320.60">
    <property type="entry name" value="FhaA, phosphopeptide-binding domain (DUF3662)"/>
    <property type="match status" value="1"/>
</dbReference>
<accession>A0ABN2BHK1</accession>
<evidence type="ECO:0000256" key="2">
    <source>
        <dbReference type="SAM" id="MobiDB-lite"/>
    </source>
</evidence>
<feature type="compositionally biased region" description="Low complexity" evidence="2">
    <location>
        <begin position="302"/>
        <end position="318"/>
    </location>
</feature>
<dbReference type="InterPro" id="IPR000253">
    <property type="entry name" value="FHA_dom"/>
</dbReference>
<protein>
    <recommendedName>
        <fullName evidence="3">FHA domain-containing protein</fullName>
    </recommendedName>
</protein>
<evidence type="ECO:0000313" key="5">
    <source>
        <dbReference type="Proteomes" id="UP001501288"/>
    </source>
</evidence>
<sequence length="473" mass="51382">MGLFDKLESKLEQGVNGAFARAFKSEVQPVEIASGIRRAMDDRAASVGRGKRPIVPNLFTIELSPTDYDRLSAWGDELDDELIASAQEHADEQRYSPGGPFTIVLQESETLETGVFRLRPATAKAAEALAHQRENVRPHNQQDERNSHDSSNRGPRPGRDAGRPATAAAGTAAGAGAAAPASRGFGSRIKDYLTGYAPDDAAKPAPGEQHQPREPREDIRRDDRQAHGTNGDYGYDVRSHAPDPFEGNTNRAPSSLGGAYSRDAAGSDAPRRQEHDAHDGHDEYDGFADERGDERAGHDVDNGYADDAYDNNDYGNGFDDAHPDNRATGRGLAWDDDDDYGDPTGFSPAEEPQDSTARHIPADGAARPPRPVSPRERPWLKIDGQRYPLLGAITVLGRDDEADIIIDDPGVSRSHSEIRITHDGPHLVMSVRDLASTNGTYVNGERIDSTHVHDGDRLTLGRTSMTIHLGDRT</sequence>
<dbReference type="InterPro" id="IPR050923">
    <property type="entry name" value="Cell_Proc_Reg/RNA_Proc"/>
</dbReference>
<dbReference type="CDD" id="cd00060">
    <property type="entry name" value="FHA"/>
    <property type="match status" value="1"/>
</dbReference>
<feature type="compositionally biased region" description="Low complexity" evidence="2">
    <location>
        <begin position="163"/>
        <end position="183"/>
    </location>
</feature>
<dbReference type="Pfam" id="PF00498">
    <property type="entry name" value="FHA"/>
    <property type="match status" value="1"/>
</dbReference>
<dbReference type="InterPro" id="IPR008984">
    <property type="entry name" value="SMAD_FHA_dom_sf"/>
</dbReference>
<dbReference type="SMART" id="SM00240">
    <property type="entry name" value="FHA"/>
    <property type="match status" value="1"/>
</dbReference>
<feature type="region of interest" description="Disordered" evidence="2">
    <location>
        <begin position="195"/>
        <end position="377"/>
    </location>
</feature>
<evidence type="ECO:0000256" key="1">
    <source>
        <dbReference type="ARBA" id="ARBA00022553"/>
    </source>
</evidence>
<dbReference type="RefSeq" id="WP_346030046.1">
    <property type="nucleotide sequence ID" value="NZ_BAAANV010000033.1"/>
</dbReference>
<keyword evidence="1" id="KW-0597">Phosphoprotein</keyword>
<feature type="compositionally biased region" description="Basic and acidic residues" evidence="2">
    <location>
        <begin position="130"/>
        <end position="162"/>
    </location>
</feature>
<dbReference type="Proteomes" id="UP001501288">
    <property type="component" value="Unassembled WGS sequence"/>
</dbReference>
<reference evidence="4 5" key="1">
    <citation type="journal article" date="2019" name="Int. J. Syst. Evol. Microbiol.">
        <title>The Global Catalogue of Microorganisms (GCM) 10K type strain sequencing project: providing services to taxonomists for standard genome sequencing and annotation.</title>
        <authorList>
            <consortium name="The Broad Institute Genomics Platform"/>
            <consortium name="The Broad Institute Genome Sequencing Center for Infectious Disease"/>
            <person name="Wu L."/>
            <person name="Ma J."/>
        </authorList>
    </citation>
    <scope>NUCLEOTIDE SEQUENCE [LARGE SCALE GENOMIC DNA]</scope>
    <source>
        <strain evidence="4 5">JCM 14588</strain>
    </source>
</reference>
<proteinExistence type="predicted"/>
<feature type="domain" description="FHA" evidence="3">
    <location>
        <begin position="394"/>
        <end position="447"/>
    </location>
</feature>
<feature type="compositionally biased region" description="Basic and acidic residues" evidence="2">
    <location>
        <begin position="210"/>
        <end position="226"/>
    </location>
</feature>
<dbReference type="SUPFAM" id="SSF49879">
    <property type="entry name" value="SMAD/FHA domain"/>
    <property type="match status" value="1"/>
</dbReference>
<name>A0ABN2BHK1_9MICO</name>